<feature type="modified residue" description="4-aspartylphosphate" evidence="4">
    <location>
        <position position="54"/>
    </location>
</feature>
<dbReference type="Gene3D" id="3.40.50.2300">
    <property type="match status" value="1"/>
</dbReference>
<keyword evidence="3" id="KW-0804">Transcription</keyword>
<gene>
    <name evidence="6" type="ORF">E3J48_02525</name>
</gene>
<name>A0A523W8U7_UNCAE</name>
<accession>A0A523W8U7</accession>
<proteinExistence type="predicted"/>
<evidence type="ECO:0000256" key="3">
    <source>
        <dbReference type="ARBA" id="ARBA00023163"/>
    </source>
</evidence>
<evidence type="ECO:0000259" key="5">
    <source>
        <dbReference type="PROSITE" id="PS50110"/>
    </source>
</evidence>
<dbReference type="GO" id="GO:0000160">
    <property type="term" value="P:phosphorelay signal transduction system"/>
    <property type="evidence" value="ECO:0007669"/>
    <property type="project" value="InterPro"/>
</dbReference>
<evidence type="ECO:0000256" key="2">
    <source>
        <dbReference type="ARBA" id="ARBA00023015"/>
    </source>
</evidence>
<dbReference type="PANTHER" id="PTHR44591">
    <property type="entry name" value="STRESS RESPONSE REGULATOR PROTEIN 1"/>
    <property type="match status" value="1"/>
</dbReference>
<evidence type="ECO:0000313" key="7">
    <source>
        <dbReference type="Proteomes" id="UP000319130"/>
    </source>
</evidence>
<sequence length="124" mass="13842">MTKKNILVVDDDMSVRTIFSSILRKEGYRVTAAKDGYEAMKAIDQETFYLALVDLRMPGLDGIQVLEKIKSRRPKTQVIIYSGFGSVEDQAEAMSKGAVDYLTKPFSSNELKARVEKALENDGS</sequence>
<keyword evidence="2" id="KW-0805">Transcription regulation</keyword>
<comment type="caution">
    <text evidence="6">The sequence shown here is derived from an EMBL/GenBank/DDBJ whole genome shotgun (WGS) entry which is preliminary data.</text>
</comment>
<dbReference type="InterPro" id="IPR001789">
    <property type="entry name" value="Sig_transdc_resp-reg_receiver"/>
</dbReference>
<dbReference type="InterPro" id="IPR050595">
    <property type="entry name" value="Bact_response_regulator"/>
</dbReference>
<dbReference type="InterPro" id="IPR011006">
    <property type="entry name" value="CheY-like_superfamily"/>
</dbReference>
<dbReference type="PANTHER" id="PTHR44591:SF3">
    <property type="entry name" value="RESPONSE REGULATORY DOMAIN-CONTAINING PROTEIN"/>
    <property type="match status" value="1"/>
</dbReference>
<dbReference type="SUPFAM" id="SSF52172">
    <property type="entry name" value="CheY-like"/>
    <property type="match status" value="1"/>
</dbReference>
<dbReference type="SMART" id="SM00448">
    <property type="entry name" value="REC"/>
    <property type="match status" value="1"/>
</dbReference>
<organism evidence="6 7">
    <name type="scientific">Aerophobetes bacterium</name>
    <dbReference type="NCBI Taxonomy" id="2030807"/>
    <lineage>
        <taxon>Bacteria</taxon>
        <taxon>Candidatus Aerophobota</taxon>
    </lineage>
</organism>
<protein>
    <submittedName>
        <fullName evidence="6">Response regulator</fullName>
    </submittedName>
</protein>
<keyword evidence="1 4" id="KW-0597">Phosphoprotein</keyword>
<evidence type="ECO:0000256" key="1">
    <source>
        <dbReference type="ARBA" id="ARBA00022553"/>
    </source>
</evidence>
<dbReference type="Pfam" id="PF00072">
    <property type="entry name" value="Response_reg"/>
    <property type="match status" value="1"/>
</dbReference>
<reference evidence="6 7" key="1">
    <citation type="submission" date="2019-03" db="EMBL/GenBank/DDBJ databases">
        <title>Metabolic potential of uncultured bacteria and archaea associated with petroleum seepage in deep-sea sediments.</title>
        <authorList>
            <person name="Dong X."/>
            <person name="Hubert C."/>
        </authorList>
    </citation>
    <scope>NUCLEOTIDE SEQUENCE [LARGE SCALE GENOMIC DNA]</scope>
    <source>
        <strain evidence="6">E29_bin52</strain>
    </source>
</reference>
<feature type="domain" description="Response regulatory" evidence="5">
    <location>
        <begin position="5"/>
        <end position="119"/>
    </location>
</feature>
<dbReference type="Proteomes" id="UP000319130">
    <property type="component" value="Unassembled WGS sequence"/>
</dbReference>
<dbReference type="FunFam" id="3.40.50.2300:FF:000018">
    <property type="entry name" value="DNA-binding transcriptional regulator NtrC"/>
    <property type="match status" value="1"/>
</dbReference>
<dbReference type="AlphaFoldDB" id="A0A523W8U7"/>
<dbReference type="PROSITE" id="PS50110">
    <property type="entry name" value="RESPONSE_REGULATORY"/>
    <property type="match status" value="1"/>
</dbReference>
<dbReference type="EMBL" id="SOIZ01000106">
    <property type="protein sequence ID" value="TET63391.1"/>
    <property type="molecule type" value="Genomic_DNA"/>
</dbReference>
<evidence type="ECO:0000256" key="4">
    <source>
        <dbReference type="PROSITE-ProRule" id="PRU00169"/>
    </source>
</evidence>
<evidence type="ECO:0000313" key="6">
    <source>
        <dbReference type="EMBL" id="TET63391.1"/>
    </source>
</evidence>